<keyword evidence="4" id="KW-1185">Reference proteome</keyword>
<dbReference type="Proteomes" id="UP000320762">
    <property type="component" value="Unassembled WGS sequence"/>
</dbReference>
<dbReference type="PANTHER" id="PTHR34786:SF1">
    <property type="entry name" value="OS09G0504900 PROTEIN"/>
    <property type="match status" value="1"/>
</dbReference>
<evidence type="ECO:0000313" key="4">
    <source>
        <dbReference type="Proteomes" id="UP000320762"/>
    </source>
</evidence>
<comment type="caution">
    <text evidence="3">The sequence shown here is derived from an EMBL/GenBank/DDBJ whole genome shotgun (WGS) entry which is preliminary data.</text>
</comment>
<dbReference type="OrthoDB" id="114080at2759"/>
<feature type="region of interest" description="Disordered" evidence="1">
    <location>
        <begin position="318"/>
        <end position="362"/>
    </location>
</feature>
<name>A0A550C1M5_9AGAR</name>
<feature type="compositionally biased region" description="Basic and acidic residues" evidence="1">
    <location>
        <begin position="337"/>
        <end position="347"/>
    </location>
</feature>
<evidence type="ECO:0000256" key="1">
    <source>
        <dbReference type="SAM" id="MobiDB-lite"/>
    </source>
</evidence>
<feature type="region of interest" description="Disordered" evidence="1">
    <location>
        <begin position="261"/>
        <end position="300"/>
    </location>
</feature>
<dbReference type="PANTHER" id="PTHR34786">
    <property type="entry name" value="OS09G0504900 PROTEIN"/>
    <property type="match status" value="1"/>
</dbReference>
<evidence type="ECO:0000313" key="3">
    <source>
        <dbReference type="EMBL" id="TRM58636.1"/>
    </source>
</evidence>
<organism evidence="3 4">
    <name type="scientific">Schizophyllum amplum</name>
    <dbReference type="NCBI Taxonomy" id="97359"/>
    <lineage>
        <taxon>Eukaryota</taxon>
        <taxon>Fungi</taxon>
        <taxon>Dikarya</taxon>
        <taxon>Basidiomycota</taxon>
        <taxon>Agaricomycotina</taxon>
        <taxon>Agaricomycetes</taxon>
        <taxon>Agaricomycetidae</taxon>
        <taxon>Agaricales</taxon>
        <taxon>Schizophyllaceae</taxon>
        <taxon>Schizophyllum</taxon>
    </lineage>
</organism>
<proteinExistence type="predicted"/>
<feature type="compositionally biased region" description="Basic and acidic residues" evidence="1">
    <location>
        <begin position="288"/>
        <end position="300"/>
    </location>
</feature>
<dbReference type="AlphaFoldDB" id="A0A550C1M5"/>
<dbReference type="InterPro" id="IPR027951">
    <property type="entry name" value="Nepro_N"/>
</dbReference>
<evidence type="ECO:0000259" key="2">
    <source>
        <dbReference type="Pfam" id="PF14780"/>
    </source>
</evidence>
<dbReference type="Pfam" id="PF14780">
    <property type="entry name" value="NEPRO_N"/>
    <property type="match status" value="1"/>
</dbReference>
<dbReference type="STRING" id="97359.A0A550C1M5"/>
<feature type="domain" description="Nucleolus and neural progenitor protein-like N-terminal" evidence="2">
    <location>
        <begin position="11"/>
        <end position="188"/>
    </location>
</feature>
<sequence length="362" mass="40460">MRPGFPRTEKPPKLTVIERSHLAKDSHSAVDAALRDLKKYSRRLHVTYDAFSEELQVLERVFYKGKNQHRSALFWRRVADVRKFSQRIAQYEPPTLLDAFRCSFFGADLQPNSKAMKGAWSYVPDDKTKTYLLGRLSAGVALLNEAHERVLDAYRAFVLEMQSGFFLQLILTLAALSSRLDILVQDLRDALQGSWTTIYELFRTLNPSAATKVPKIQTVGPRPCSKGELAAPSVSQALPVRDEPAGDEDTGVTITRAPEVPAEPEVSDMQDTVPTAPLPSVTGRKRIDKSTDTYDDSPTREVEDTIDVVNIREAETPARVVATPLRPTPASKQPKKRIADKSKGDAPKKKRKKDEIDAIFGF</sequence>
<reference evidence="3 4" key="1">
    <citation type="journal article" date="2019" name="New Phytol.">
        <title>Comparative genomics reveals unique wood-decay strategies and fruiting body development in the Schizophyllaceae.</title>
        <authorList>
            <person name="Almasi E."/>
            <person name="Sahu N."/>
            <person name="Krizsan K."/>
            <person name="Balint B."/>
            <person name="Kovacs G.M."/>
            <person name="Kiss B."/>
            <person name="Cseklye J."/>
            <person name="Drula E."/>
            <person name="Henrissat B."/>
            <person name="Nagy I."/>
            <person name="Chovatia M."/>
            <person name="Adam C."/>
            <person name="LaButti K."/>
            <person name="Lipzen A."/>
            <person name="Riley R."/>
            <person name="Grigoriev I.V."/>
            <person name="Nagy L.G."/>
        </authorList>
    </citation>
    <scope>NUCLEOTIDE SEQUENCE [LARGE SCALE GENOMIC DNA]</scope>
    <source>
        <strain evidence="3 4">NL-1724</strain>
    </source>
</reference>
<dbReference type="EMBL" id="VDMD01000034">
    <property type="protein sequence ID" value="TRM58636.1"/>
    <property type="molecule type" value="Genomic_DNA"/>
</dbReference>
<protein>
    <recommendedName>
        <fullName evidence="2">Nucleolus and neural progenitor protein-like N-terminal domain-containing protein</fullName>
    </recommendedName>
</protein>
<gene>
    <name evidence="3" type="ORF">BD626DRAFT_510895</name>
</gene>
<accession>A0A550C1M5</accession>